<sequence>MPDIEAATAFFVAALGAETIYDLVDKTEDPLTGLDGALGVDPAASITAMRMLDGPVDMLRDEAGNKNYYWYFHAPWGGSFELVAIPSPQEYESTTPIRRWHPPA</sequence>
<evidence type="ECO:0000313" key="2">
    <source>
        <dbReference type="EMBL" id="MBK4347805.1"/>
    </source>
</evidence>
<comment type="caution">
    <text evidence="1">The sequence shown here is derived from an EMBL/GenBank/DDBJ whole genome shotgun (WGS) entry which is preliminary data.</text>
</comment>
<dbReference type="EMBL" id="JAEPES010000001">
    <property type="protein sequence ID" value="MBK4347072.1"/>
    <property type="molecule type" value="Genomic_DNA"/>
</dbReference>
<dbReference type="Proteomes" id="UP000636458">
    <property type="component" value="Unassembled WGS sequence"/>
</dbReference>
<evidence type="ECO:0000313" key="1">
    <source>
        <dbReference type="EMBL" id="MBK4347072.1"/>
    </source>
</evidence>
<dbReference type="InterPro" id="IPR029068">
    <property type="entry name" value="Glyas_Bleomycin-R_OHBP_Dase"/>
</dbReference>
<gene>
    <name evidence="1" type="ORF">IV501_05445</name>
    <name evidence="2" type="ORF">IV501_09180</name>
</gene>
<dbReference type="AlphaFoldDB" id="A0A934VXL9"/>
<dbReference type="EMBL" id="JAEPES010000003">
    <property type="protein sequence ID" value="MBK4347805.1"/>
    <property type="molecule type" value="Genomic_DNA"/>
</dbReference>
<organism evidence="1 3">
    <name type="scientific">Lacisediminihabitans changchengi</name>
    <dbReference type="NCBI Taxonomy" id="2787634"/>
    <lineage>
        <taxon>Bacteria</taxon>
        <taxon>Bacillati</taxon>
        <taxon>Actinomycetota</taxon>
        <taxon>Actinomycetes</taxon>
        <taxon>Micrococcales</taxon>
        <taxon>Microbacteriaceae</taxon>
        <taxon>Lacisediminihabitans</taxon>
    </lineage>
</organism>
<keyword evidence="3" id="KW-1185">Reference proteome</keyword>
<dbReference type="SUPFAM" id="SSF54593">
    <property type="entry name" value="Glyoxalase/Bleomycin resistance protein/Dihydroxybiphenyl dioxygenase"/>
    <property type="match status" value="1"/>
</dbReference>
<evidence type="ECO:0008006" key="4">
    <source>
        <dbReference type="Google" id="ProtNLM"/>
    </source>
</evidence>
<dbReference type="RefSeq" id="WP_200555334.1">
    <property type="nucleotide sequence ID" value="NZ_JAEPES010000001.1"/>
</dbReference>
<reference evidence="1" key="1">
    <citation type="submission" date="2021-01" db="EMBL/GenBank/DDBJ databases">
        <title>Lacisediminihabitans sp. nov. strain G11-30, isolated from Antarctic Soil.</title>
        <authorList>
            <person name="Li J."/>
        </authorList>
    </citation>
    <scope>NUCLEOTIDE SEQUENCE</scope>
    <source>
        <strain evidence="1">G11-30</strain>
    </source>
</reference>
<accession>A0A934VXL9</accession>
<evidence type="ECO:0000313" key="3">
    <source>
        <dbReference type="Proteomes" id="UP000636458"/>
    </source>
</evidence>
<protein>
    <recommendedName>
        <fullName evidence="4">VOC family protein</fullName>
    </recommendedName>
</protein>
<proteinExistence type="predicted"/>
<name>A0A934VXL9_9MICO</name>